<evidence type="ECO:0000256" key="4">
    <source>
        <dbReference type="ARBA" id="ARBA00005336"/>
    </source>
</evidence>
<keyword evidence="10" id="KW-0326">Glycosidase</keyword>
<protein>
    <recommendedName>
        <fullName evidence="13">Probable beta-glucosidase G</fullName>
        <ecNumber evidence="5">3.2.1.21</ecNumber>
    </recommendedName>
    <alternativeName>
        <fullName evidence="14">Beta-D-glucoside glucohydrolase G</fullName>
    </alternativeName>
    <alternativeName>
        <fullName evidence="15">Cellobiase G</fullName>
    </alternativeName>
    <alternativeName>
        <fullName evidence="16">Gentiobiase G</fullName>
    </alternativeName>
</protein>
<comment type="pathway">
    <text evidence="3">Glycan metabolism; cellulose degradation.</text>
</comment>
<keyword evidence="21" id="KW-1185">Reference proteome</keyword>
<evidence type="ECO:0000256" key="1">
    <source>
        <dbReference type="ARBA" id="ARBA00000448"/>
    </source>
</evidence>
<name>A0A815HQ45_9BILA</name>
<comment type="similarity">
    <text evidence="4">Belongs to the glycosyl hydrolase 3 family.</text>
</comment>
<dbReference type="GO" id="GO:0005576">
    <property type="term" value="C:extracellular region"/>
    <property type="evidence" value="ECO:0007669"/>
    <property type="project" value="UniProtKB-SubCell"/>
</dbReference>
<dbReference type="Gene3D" id="3.40.50.1700">
    <property type="entry name" value="Glycoside hydrolase family 3 C-terminal domain"/>
    <property type="match status" value="1"/>
</dbReference>
<gene>
    <name evidence="20" type="ORF">JXQ802_LOCUS32416</name>
    <name evidence="19" type="ORF">PYM288_LOCUS14978</name>
</gene>
<evidence type="ECO:0000256" key="6">
    <source>
        <dbReference type="ARBA" id="ARBA00022525"/>
    </source>
</evidence>
<keyword evidence="17" id="KW-1133">Transmembrane helix</keyword>
<evidence type="ECO:0000313" key="19">
    <source>
        <dbReference type="EMBL" id="CAF1008364.1"/>
    </source>
</evidence>
<dbReference type="Proteomes" id="UP000663870">
    <property type="component" value="Unassembled WGS sequence"/>
</dbReference>
<evidence type="ECO:0000313" key="20">
    <source>
        <dbReference type="EMBL" id="CAF1357097.1"/>
    </source>
</evidence>
<dbReference type="InterPro" id="IPR017853">
    <property type="entry name" value="GH"/>
</dbReference>
<keyword evidence="9" id="KW-0119">Carbohydrate metabolism</keyword>
<evidence type="ECO:0000256" key="9">
    <source>
        <dbReference type="ARBA" id="ARBA00023277"/>
    </source>
</evidence>
<reference evidence="20" key="1">
    <citation type="submission" date="2021-02" db="EMBL/GenBank/DDBJ databases">
        <authorList>
            <person name="Nowell W R."/>
        </authorList>
    </citation>
    <scope>NUCLEOTIDE SEQUENCE</scope>
</reference>
<comment type="catalytic activity">
    <reaction evidence="1">
        <text>Hydrolysis of terminal, non-reducing beta-D-glucosyl residues with release of beta-D-glucose.</text>
        <dbReference type="EC" id="3.2.1.21"/>
    </reaction>
</comment>
<dbReference type="InterPro" id="IPR036881">
    <property type="entry name" value="Glyco_hydro_3_C_sf"/>
</dbReference>
<dbReference type="FunFam" id="3.20.20.300:FF:000002">
    <property type="entry name" value="Probable beta-glucosidase"/>
    <property type="match status" value="1"/>
</dbReference>
<dbReference type="Pfam" id="PF14310">
    <property type="entry name" value="Fn3-like"/>
    <property type="match status" value="1"/>
</dbReference>
<keyword evidence="11" id="KW-0624">Polysaccharide degradation</keyword>
<dbReference type="EC" id="3.2.1.21" evidence="5"/>
<keyword evidence="6" id="KW-0964">Secreted</keyword>
<evidence type="ECO:0000256" key="7">
    <source>
        <dbReference type="ARBA" id="ARBA00022729"/>
    </source>
</evidence>
<dbReference type="InterPro" id="IPR013783">
    <property type="entry name" value="Ig-like_fold"/>
</dbReference>
<dbReference type="AlphaFoldDB" id="A0A815HQ45"/>
<evidence type="ECO:0000256" key="8">
    <source>
        <dbReference type="ARBA" id="ARBA00022801"/>
    </source>
</evidence>
<accession>A0A815HQ45</accession>
<sequence>MIGSRLFVIMMVVFFLFIFSVVVGLNWNEDPKIASKTWEEAISIAEIFVAQLTLEEKCNMTSGIHGPCIGNVLPISRLNFKGLCFRDSPSGVGGKILHSTAFAAGIQIAATWDRNLFYRRGAAIGKEFRGKGVHFALDPMMNIDRNARYGRNWEGFGSDPYLAGENLFYYVQGIQDQGVVATAKHYICNEQETNRLVCPSDSQSQSDLNNCRAYSANVDDKTMHEIYLWPFASSVAAGVGSVMCSYNQVNGTPTCQNDKILNKLLKEELQFLGNVMSDWGATKTGVQSALAGLDVDMAGDDDLMGFNLVQAVKNRMITEERLDDMIIRLLTPYYLLRQDQEYPSLNLDRNVMEDHYKINREIATAGIILLKNTNNILPFDVTNDTYYFIYGSAAGQSDEGFGSGGSAKHSGALYQGGGSGFVQPTYAIDPLTSLLIKGRDFHFQIRYITNQNDYVAINNSFNARGFAAAKCLVFISAWSSEGFDRNDLHALNNGDELVQTVASRCANTIVIVNSVSQLNLEGWIDLPNVVGVIWSGMPGSEYGSAIVDVLFENYNPGGKLVFTLAKKNSDYGTDISPTYHSNYNEGVFLDYRHFDKYNILPRYYFGYGLSYTTFSFSELHIVKAGKGKHKVSSYYRQHRIRPYTNIATSKLYEPVYEITFTVTNSGEVYGSEVPQLYLGFPAEAEEPAKVLRGFERVYLVAGQSKRVSFILTQKDISYWNVSNQKWTVAPGTYSVWISTSANNDDVKLQTTFNIDWQNKKIRKEKFTSQNRKNIRIFLCEMIKNIEKRFSLC</sequence>
<dbReference type="EMBL" id="CAJNOH010000347">
    <property type="protein sequence ID" value="CAF1008364.1"/>
    <property type="molecule type" value="Genomic_DNA"/>
</dbReference>
<feature type="transmembrane region" description="Helical" evidence="17">
    <location>
        <begin position="7"/>
        <end position="27"/>
    </location>
</feature>
<dbReference type="SUPFAM" id="SSF51445">
    <property type="entry name" value="(Trans)glycosidases"/>
    <property type="match status" value="1"/>
</dbReference>
<evidence type="ECO:0000256" key="10">
    <source>
        <dbReference type="ARBA" id="ARBA00023295"/>
    </source>
</evidence>
<dbReference type="PANTHER" id="PTHR42715">
    <property type="entry name" value="BETA-GLUCOSIDASE"/>
    <property type="match status" value="1"/>
</dbReference>
<dbReference type="InterPro" id="IPR002772">
    <property type="entry name" value="Glyco_hydro_3_C"/>
</dbReference>
<evidence type="ECO:0000256" key="13">
    <source>
        <dbReference type="ARBA" id="ARBA00039579"/>
    </source>
</evidence>
<dbReference type="GO" id="GO:0009251">
    <property type="term" value="P:glucan catabolic process"/>
    <property type="evidence" value="ECO:0007669"/>
    <property type="project" value="TreeGrafter"/>
</dbReference>
<evidence type="ECO:0000256" key="3">
    <source>
        <dbReference type="ARBA" id="ARBA00004987"/>
    </source>
</evidence>
<keyword evidence="8" id="KW-0378">Hydrolase</keyword>
<dbReference type="InterPro" id="IPR050288">
    <property type="entry name" value="Cellulose_deg_GH3"/>
</dbReference>
<dbReference type="GO" id="GO:0008422">
    <property type="term" value="F:beta-glucosidase activity"/>
    <property type="evidence" value="ECO:0007669"/>
    <property type="project" value="UniProtKB-EC"/>
</dbReference>
<evidence type="ECO:0000256" key="12">
    <source>
        <dbReference type="ARBA" id="ARBA00024983"/>
    </source>
</evidence>
<dbReference type="InterPro" id="IPR001764">
    <property type="entry name" value="Glyco_hydro_3_N"/>
</dbReference>
<proteinExistence type="inferred from homology"/>
<comment type="subcellular location">
    <subcellularLocation>
        <location evidence="2">Secreted</location>
    </subcellularLocation>
</comment>
<evidence type="ECO:0000256" key="2">
    <source>
        <dbReference type="ARBA" id="ARBA00004613"/>
    </source>
</evidence>
<dbReference type="PANTHER" id="PTHR42715:SF12">
    <property type="entry name" value="BETA-GLUCOSIDASE G-RELATED"/>
    <property type="match status" value="1"/>
</dbReference>
<keyword evidence="17" id="KW-0472">Membrane</keyword>
<evidence type="ECO:0000256" key="16">
    <source>
        <dbReference type="ARBA" id="ARBA00041808"/>
    </source>
</evidence>
<dbReference type="InterPro" id="IPR026891">
    <property type="entry name" value="Fn3-like"/>
</dbReference>
<feature type="domain" description="Fibronectin type III-like" evidence="18">
    <location>
        <begin position="672"/>
        <end position="741"/>
    </location>
</feature>
<dbReference type="Pfam" id="PF01915">
    <property type="entry name" value="Glyco_hydro_3_C"/>
    <property type="match status" value="1"/>
</dbReference>
<dbReference type="Gene3D" id="2.60.40.10">
    <property type="entry name" value="Immunoglobulins"/>
    <property type="match status" value="1"/>
</dbReference>
<evidence type="ECO:0000256" key="15">
    <source>
        <dbReference type="ARBA" id="ARBA00041601"/>
    </source>
</evidence>
<dbReference type="SUPFAM" id="SSF52279">
    <property type="entry name" value="Beta-D-glucan exohydrolase, C-terminal domain"/>
    <property type="match status" value="1"/>
</dbReference>
<comment type="function">
    <text evidence="12">Beta-glucosidases are one of a number of cellulolytic enzymes involved in the degradation of cellulosic biomass. Catalyzes the last step releasing glucose from the inhibitory cellobiose.</text>
</comment>
<evidence type="ECO:0000256" key="17">
    <source>
        <dbReference type="SAM" id="Phobius"/>
    </source>
</evidence>
<dbReference type="InterPro" id="IPR036962">
    <property type="entry name" value="Glyco_hydro_3_N_sf"/>
</dbReference>
<evidence type="ECO:0000256" key="5">
    <source>
        <dbReference type="ARBA" id="ARBA00012744"/>
    </source>
</evidence>
<dbReference type="EMBL" id="CAJNOL010001426">
    <property type="protein sequence ID" value="CAF1357097.1"/>
    <property type="molecule type" value="Genomic_DNA"/>
</dbReference>
<dbReference type="Gene3D" id="3.20.20.300">
    <property type="entry name" value="Glycoside hydrolase, family 3, N-terminal domain"/>
    <property type="match status" value="1"/>
</dbReference>
<dbReference type="Proteomes" id="UP000663854">
    <property type="component" value="Unassembled WGS sequence"/>
</dbReference>
<dbReference type="PRINTS" id="PR00133">
    <property type="entry name" value="GLHYDRLASE3"/>
</dbReference>
<keyword evidence="17" id="KW-0812">Transmembrane</keyword>
<evidence type="ECO:0000256" key="14">
    <source>
        <dbReference type="ARBA" id="ARBA00041276"/>
    </source>
</evidence>
<comment type="caution">
    <text evidence="20">The sequence shown here is derived from an EMBL/GenBank/DDBJ whole genome shotgun (WGS) entry which is preliminary data.</text>
</comment>
<organism evidence="20 21">
    <name type="scientific">Rotaria sordida</name>
    <dbReference type="NCBI Taxonomy" id="392033"/>
    <lineage>
        <taxon>Eukaryota</taxon>
        <taxon>Metazoa</taxon>
        <taxon>Spiralia</taxon>
        <taxon>Gnathifera</taxon>
        <taxon>Rotifera</taxon>
        <taxon>Eurotatoria</taxon>
        <taxon>Bdelloidea</taxon>
        <taxon>Philodinida</taxon>
        <taxon>Philodinidae</taxon>
        <taxon>Rotaria</taxon>
    </lineage>
</organism>
<evidence type="ECO:0000256" key="11">
    <source>
        <dbReference type="ARBA" id="ARBA00023326"/>
    </source>
</evidence>
<dbReference type="Pfam" id="PF00933">
    <property type="entry name" value="Glyco_hydro_3"/>
    <property type="match status" value="1"/>
</dbReference>
<evidence type="ECO:0000259" key="18">
    <source>
        <dbReference type="SMART" id="SM01217"/>
    </source>
</evidence>
<keyword evidence="7" id="KW-0732">Signal</keyword>
<evidence type="ECO:0000313" key="21">
    <source>
        <dbReference type="Proteomes" id="UP000663870"/>
    </source>
</evidence>
<dbReference type="SMART" id="SM01217">
    <property type="entry name" value="Fn3_like"/>
    <property type="match status" value="1"/>
</dbReference>